<reference evidence="2 3" key="1">
    <citation type="submission" date="2020-04" db="EMBL/GenBank/DDBJ databases">
        <title>Perkinsus olseni comparative genomics.</title>
        <authorList>
            <person name="Bogema D.R."/>
        </authorList>
    </citation>
    <scope>NUCLEOTIDE SEQUENCE [LARGE SCALE GENOMIC DNA]</scope>
    <source>
        <strain evidence="2 3">ATCC PRA-207</strain>
    </source>
</reference>
<gene>
    <name evidence="2" type="primary">SDAD1_4</name>
    <name evidence="2" type="ORF">FOZ63_024052</name>
</gene>
<evidence type="ECO:0000313" key="3">
    <source>
        <dbReference type="Proteomes" id="UP000553632"/>
    </source>
</evidence>
<feature type="region of interest" description="Disordered" evidence="1">
    <location>
        <begin position="15"/>
        <end position="131"/>
    </location>
</feature>
<sequence length="131" mass="14643">MNLYREVYPSMLQRSLRGKEASQAISKGVDSRPEYGREEVADDVYGASLLNRDDLLDKNGEGAEAEEESDEDEDAEEEELEVDSGELTTPTRSRENRTKTGMEGITSSLLDAVEEACDDDDEEEAEEEVEE</sequence>
<comment type="caution">
    <text evidence="2">The sequence shown here is derived from an EMBL/GenBank/DDBJ whole genome shotgun (WGS) entry which is preliminary data.</text>
</comment>
<dbReference type="Proteomes" id="UP000553632">
    <property type="component" value="Unassembled WGS sequence"/>
</dbReference>
<keyword evidence="3" id="KW-1185">Reference proteome</keyword>
<organism evidence="2 3">
    <name type="scientific">Perkinsus olseni</name>
    <name type="common">Perkinsus atlanticus</name>
    <dbReference type="NCBI Taxonomy" id="32597"/>
    <lineage>
        <taxon>Eukaryota</taxon>
        <taxon>Sar</taxon>
        <taxon>Alveolata</taxon>
        <taxon>Perkinsozoa</taxon>
        <taxon>Perkinsea</taxon>
        <taxon>Perkinsida</taxon>
        <taxon>Perkinsidae</taxon>
        <taxon>Perkinsus</taxon>
    </lineage>
</organism>
<dbReference type="AlphaFoldDB" id="A0A7J6QUK7"/>
<feature type="compositionally biased region" description="Acidic residues" evidence="1">
    <location>
        <begin position="112"/>
        <end position="131"/>
    </location>
</feature>
<dbReference type="EMBL" id="JABANO010030454">
    <property type="protein sequence ID" value="KAF4711851.1"/>
    <property type="molecule type" value="Genomic_DNA"/>
</dbReference>
<name>A0A7J6QUK7_PEROL</name>
<feature type="compositionally biased region" description="Basic and acidic residues" evidence="1">
    <location>
        <begin position="29"/>
        <end position="39"/>
    </location>
</feature>
<evidence type="ECO:0000313" key="2">
    <source>
        <dbReference type="EMBL" id="KAF4711851.1"/>
    </source>
</evidence>
<protein>
    <submittedName>
        <fullName evidence="2">Protein SDA1</fullName>
    </submittedName>
</protein>
<evidence type="ECO:0000256" key="1">
    <source>
        <dbReference type="SAM" id="MobiDB-lite"/>
    </source>
</evidence>
<accession>A0A7J6QUK7</accession>
<feature type="compositionally biased region" description="Acidic residues" evidence="1">
    <location>
        <begin position="63"/>
        <end position="84"/>
    </location>
</feature>
<feature type="non-terminal residue" evidence="2">
    <location>
        <position position="1"/>
    </location>
</feature>
<feature type="compositionally biased region" description="Basic and acidic residues" evidence="1">
    <location>
        <begin position="51"/>
        <end position="61"/>
    </location>
</feature>
<proteinExistence type="predicted"/>